<evidence type="ECO:0000256" key="1">
    <source>
        <dbReference type="ARBA" id="ARBA00022737"/>
    </source>
</evidence>
<evidence type="ECO:0000313" key="5">
    <source>
        <dbReference type="Proteomes" id="UP000295122"/>
    </source>
</evidence>
<dbReference type="PANTHER" id="PTHR45586">
    <property type="entry name" value="TPR REPEAT-CONTAINING PROTEIN PA4667"/>
    <property type="match status" value="1"/>
</dbReference>
<feature type="domain" description="GSCFA" evidence="3">
    <location>
        <begin position="52"/>
        <end position="312"/>
    </location>
</feature>
<dbReference type="SUPFAM" id="SSF48452">
    <property type="entry name" value="TPR-like"/>
    <property type="match status" value="1"/>
</dbReference>
<dbReference type="EMBL" id="SNZR01000014">
    <property type="protein sequence ID" value="TDR89064.1"/>
    <property type="molecule type" value="Genomic_DNA"/>
</dbReference>
<dbReference type="Gene3D" id="1.25.40.10">
    <property type="entry name" value="Tetratricopeptide repeat domain"/>
    <property type="match status" value="1"/>
</dbReference>
<dbReference type="PANTHER" id="PTHR45586:SF1">
    <property type="entry name" value="LIPOPOLYSACCHARIDE ASSEMBLY PROTEIN B"/>
    <property type="match status" value="1"/>
</dbReference>
<proteinExistence type="predicted"/>
<name>A0A4R7BTJ3_9HYPH</name>
<keyword evidence="1" id="KW-0677">Repeat</keyword>
<accession>A0A4R7BTJ3</accession>
<dbReference type="RefSeq" id="WP_166652532.1">
    <property type="nucleotide sequence ID" value="NZ_SNZR01000014.1"/>
</dbReference>
<keyword evidence="2" id="KW-0802">TPR repeat</keyword>
<comment type="caution">
    <text evidence="4">The sequence shown here is derived from an EMBL/GenBank/DDBJ whole genome shotgun (WGS) entry which is preliminary data.</text>
</comment>
<dbReference type="Pfam" id="PF13432">
    <property type="entry name" value="TPR_16"/>
    <property type="match status" value="2"/>
</dbReference>
<dbReference type="InterPro" id="IPR014982">
    <property type="entry name" value="GSCFA"/>
</dbReference>
<evidence type="ECO:0000313" key="4">
    <source>
        <dbReference type="EMBL" id="TDR89064.1"/>
    </source>
</evidence>
<sequence>MPIRRYSAETAFRTLKDNPAGQWPRRDDPENRFAHFADPFFRPSFTFQPGQRIFTIGSCFARNIEEALFDRGFDVPTWACAKDETVDWGSDGISALNNYVPTCIPAQIRWAFGMEPFDLQTHTLELMPGRFFDPQFRLTTRPLPAEAVLARRERVNRLYRELAQSQFVLITLGLIEAWFDHKSGLYINCAPPKSATRAEPDRFELHVLGHDEVVASLRDLMGLLDQVCPPDYRMILTVSPVPLTATFTPADVAIANCYSKSVLRAACEVLVAERANIDYFASYESVTLTDRSLAFRDDQIHVQPAIVRFNVDRMIRRYVPGADEETVKGVVEAAREEMRAGLFRVGLRRLQDATARFPDDVVLLRSLGSALLRAGSEAQGEETLLALTRRGRGDPASSIRLAGFYNEAGRHAEAAEQAEKAAALGRTGVNVSLERAKAYYHLGRFEEGRSLLDTVRADPISGPLVVYWKAMFCEALGQFEEAEAHFRECNGAAEAASYRTGFAKFLLARGRIDEASEWNDRALRSAPLNTDALGLRVQIAGGRAAAPFRRGGRHVIGGLWRRLKRAGVGLQAGRGD</sequence>
<dbReference type="Pfam" id="PF08885">
    <property type="entry name" value="GSCFA"/>
    <property type="match status" value="1"/>
</dbReference>
<protein>
    <submittedName>
        <fullName evidence="4">Tetratricopeptide repeat protein</fullName>
    </submittedName>
</protein>
<dbReference type="InterPro" id="IPR051012">
    <property type="entry name" value="CellSynth/LPSAsmb/PSIAsmb"/>
</dbReference>
<evidence type="ECO:0000256" key="2">
    <source>
        <dbReference type="ARBA" id="ARBA00022803"/>
    </source>
</evidence>
<dbReference type="AlphaFoldDB" id="A0A4R7BTJ3"/>
<reference evidence="4 5" key="1">
    <citation type="submission" date="2019-03" db="EMBL/GenBank/DDBJ databases">
        <title>Genomic Encyclopedia of Type Strains, Phase IV (KMG-IV): sequencing the most valuable type-strain genomes for metagenomic binning, comparative biology and taxonomic classification.</title>
        <authorList>
            <person name="Goeker M."/>
        </authorList>
    </citation>
    <scope>NUCLEOTIDE SEQUENCE [LARGE SCALE GENOMIC DNA]</scope>
    <source>
        <strain evidence="4 5">DSM 25903</strain>
    </source>
</reference>
<organism evidence="4 5">
    <name type="scientific">Enterovirga rhinocerotis</name>
    <dbReference type="NCBI Taxonomy" id="1339210"/>
    <lineage>
        <taxon>Bacteria</taxon>
        <taxon>Pseudomonadati</taxon>
        <taxon>Pseudomonadota</taxon>
        <taxon>Alphaproteobacteria</taxon>
        <taxon>Hyphomicrobiales</taxon>
        <taxon>Methylobacteriaceae</taxon>
        <taxon>Enterovirga</taxon>
    </lineage>
</organism>
<dbReference type="InterPro" id="IPR011990">
    <property type="entry name" value="TPR-like_helical_dom_sf"/>
</dbReference>
<gene>
    <name evidence="4" type="ORF">EV668_3549</name>
</gene>
<dbReference type="Proteomes" id="UP000295122">
    <property type="component" value="Unassembled WGS sequence"/>
</dbReference>
<evidence type="ECO:0000259" key="3">
    <source>
        <dbReference type="Pfam" id="PF08885"/>
    </source>
</evidence>
<keyword evidence="5" id="KW-1185">Reference proteome</keyword>